<organism evidence="1 2">
    <name type="scientific">Oryza rufipogon</name>
    <name type="common">Brownbeard rice</name>
    <name type="synonym">Asian wild rice</name>
    <dbReference type="NCBI Taxonomy" id="4529"/>
    <lineage>
        <taxon>Eukaryota</taxon>
        <taxon>Viridiplantae</taxon>
        <taxon>Streptophyta</taxon>
        <taxon>Embryophyta</taxon>
        <taxon>Tracheophyta</taxon>
        <taxon>Spermatophyta</taxon>
        <taxon>Magnoliopsida</taxon>
        <taxon>Liliopsida</taxon>
        <taxon>Poales</taxon>
        <taxon>Poaceae</taxon>
        <taxon>BOP clade</taxon>
        <taxon>Oryzoideae</taxon>
        <taxon>Oryzeae</taxon>
        <taxon>Oryzinae</taxon>
        <taxon>Oryza</taxon>
    </lineage>
</organism>
<dbReference type="OMA" id="IMENMFK"/>
<sequence length="116" mass="11757">MAHSPSGSVAAAAAAAAAAGEEEGAMVEAVAEDGGAESRITALLFDVSQQVQEALQGMLKMTGEIEQCGAEIEVEIERAKEAVADKGRALDDDRERFQKAAVAALNILSGGAAGDI</sequence>
<dbReference type="eggNOG" id="ENOG502S6W2">
    <property type="taxonomic scope" value="Eukaryota"/>
</dbReference>
<evidence type="ECO:0000313" key="1">
    <source>
        <dbReference type="EnsemblPlants" id="ORUFI05G05700.1"/>
    </source>
</evidence>
<dbReference type="Gramene" id="ORUFI05G05700.1">
    <property type="protein sequence ID" value="ORUFI05G05700.1"/>
    <property type="gene ID" value="ORUFI05G05700"/>
</dbReference>
<reference evidence="2" key="1">
    <citation type="submission" date="2013-06" db="EMBL/GenBank/DDBJ databases">
        <authorList>
            <person name="Zhao Q."/>
        </authorList>
    </citation>
    <scope>NUCLEOTIDE SEQUENCE</scope>
    <source>
        <strain evidence="2">cv. W1943</strain>
    </source>
</reference>
<dbReference type="AlphaFoldDB" id="A0A0E0PIB0"/>
<name>A0A0E0PIB0_ORYRU</name>
<dbReference type="Proteomes" id="UP000008022">
    <property type="component" value="Unassembled WGS sequence"/>
</dbReference>
<evidence type="ECO:0000313" key="2">
    <source>
        <dbReference type="Proteomes" id="UP000008022"/>
    </source>
</evidence>
<keyword evidence="2" id="KW-1185">Reference proteome</keyword>
<protein>
    <submittedName>
        <fullName evidence="1">Uncharacterized protein</fullName>
    </submittedName>
</protein>
<accession>A0A0E0PIB0</accession>
<dbReference type="EnsemblPlants" id="ORUFI05G05700.1">
    <property type="protein sequence ID" value="ORUFI05G05700.1"/>
    <property type="gene ID" value="ORUFI05G05700"/>
</dbReference>
<dbReference type="PANTHER" id="PTHR36800">
    <property type="entry name" value="POLYAMINE-MODULATED FACTOR 1-BINDING PROTEIN"/>
    <property type="match status" value="1"/>
</dbReference>
<proteinExistence type="predicted"/>
<dbReference type="HOGENOM" id="CLU_158880_0_0_1"/>
<dbReference type="PANTHER" id="PTHR36800:SF1">
    <property type="entry name" value="POLYAMINE-MODULATED FACTOR 1-BINDING PROTEIN"/>
    <property type="match status" value="1"/>
</dbReference>
<dbReference type="STRING" id="4529.A0A0E0PIB0"/>
<reference evidence="1" key="2">
    <citation type="submission" date="2015-06" db="UniProtKB">
        <authorList>
            <consortium name="EnsemblPlants"/>
        </authorList>
    </citation>
    <scope>IDENTIFICATION</scope>
</reference>